<dbReference type="InterPro" id="IPR037185">
    <property type="entry name" value="EmrE-like"/>
</dbReference>
<evidence type="ECO:0000313" key="4">
    <source>
        <dbReference type="Proteomes" id="UP000192596"/>
    </source>
</evidence>
<name>A0A1V8SE49_9PEZI</name>
<sequence length="147" mass="15327">MSVSQPSWLPYAVASGAFAALNGVFAKLTTTALTSSCTVRVSVLNTSANFFVTAILGWGVFGEKLPALWWLGASLLVAGSVIIGRREESAEGRPEAKLAYEASEDVYSDGCNAALKEAAGAGSGIEPKGAASVRSRDLDRRLGDEKD</sequence>
<feature type="transmembrane region" description="Helical" evidence="2">
    <location>
        <begin position="12"/>
        <end position="29"/>
    </location>
</feature>
<dbReference type="EMBL" id="NAJO01000055">
    <property type="protein sequence ID" value="OQN97363.1"/>
    <property type="molecule type" value="Genomic_DNA"/>
</dbReference>
<dbReference type="STRING" id="1507870.A0A1V8SE49"/>
<comment type="caution">
    <text evidence="3">The sequence shown here is derived from an EMBL/GenBank/DDBJ whole genome shotgun (WGS) entry which is preliminary data.</text>
</comment>
<proteinExistence type="predicted"/>
<protein>
    <recommendedName>
        <fullName evidence="5">EamA domain-containing protein</fullName>
    </recommendedName>
</protein>
<gene>
    <name evidence="3" type="ORF">B0A48_16427</name>
</gene>
<dbReference type="SUPFAM" id="SSF103481">
    <property type="entry name" value="Multidrug resistance efflux transporter EmrE"/>
    <property type="match status" value="1"/>
</dbReference>
<feature type="transmembrane region" description="Helical" evidence="2">
    <location>
        <begin position="67"/>
        <end position="84"/>
    </location>
</feature>
<dbReference type="InterPro" id="IPR039632">
    <property type="entry name" value="TMEM42"/>
</dbReference>
<keyword evidence="2" id="KW-0472">Membrane</keyword>
<dbReference type="InParanoid" id="A0A1V8SE49"/>
<dbReference type="Proteomes" id="UP000192596">
    <property type="component" value="Unassembled WGS sequence"/>
</dbReference>
<evidence type="ECO:0000256" key="2">
    <source>
        <dbReference type="SAM" id="Phobius"/>
    </source>
</evidence>
<evidence type="ECO:0000256" key="1">
    <source>
        <dbReference type="SAM" id="MobiDB-lite"/>
    </source>
</evidence>
<keyword evidence="2" id="KW-0812">Transmembrane</keyword>
<organism evidence="3 4">
    <name type="scientific">Cryoendolithus antarcticus</name>
    <dbReference type="NCBI Taxonomy" id="1507870"/>
    <lineage>
        <taxon>Eukaryota</taxon>
        <taxon>Fungi</taxon>
        <taxon>Dikarya</taxon>
        <taxon>Ascomycota</taxon>
        <taxon>Pezizomycotina</taxon>
        <taxon>Dothideomycetes</taxon>
        <taxon>Dothideomycetidae</taxon>
        <taxon>Cladosporiales</taxon>
        <taxon>Cladosporiaceae</taxon>
        <taxon>Cryoendolithus</taxon>
    </lineage>
</organism>
<keyword evidence="4" id="KW-1185">Reference proteome</keyword>
<reference evidence="4" key="1">
    <citation type="submission" date="2017-03" db="EMBL/GenBank/DDBJ databases">
        <title>Genomes of endolithic fungi from Antarctica.</title>
        <authorList>
            <person name="Coleine C."/>
            <person name="Masonjones S."/>
            <person name="Stajich J.E."/>
        </authorList>
    </citation>
    <scope>NUCLEOTIDE SEQUENCE [LARGE SCALE GENOMIC DNA]</scope>
    <source>
        <strain evidence="4">CCFEE 5527</strain>
    </source>
</reference>
<feature type="compositionally biased region" description="Basic and acidic residues" evidence="1">
    <location>
        <begin position="134"/>
        <end position="147"/>
    </location>
</feature>
<dbReference type="OrthoDB" id="5854584at2759"/>
<accession>A0A1V8SE49</accession>
<dbReference type="PANTHER" id="PTHR31965:SF1">
    <property type="entry name" value="TRANSMEMBRANE PROTEIN 42"/>
    <property type="match status" value="1"/>
</dbReference>
<feature type="region of interest" description="Disordered" evidence="1">
    <location>
        <begin position="120"/>
        <end position="147"/>
    </location>
</feature>
<evidence type="ECO:0008006" key="5">
    <source>
        <dbReference type="Google" id="ProtNLM"/>
    </source>
</evidence>
<evidence type="ECO:0000313" key="3">
    <source>
        <dbReference type="EMBL" id="OQN97363.1"/>
    </source>
</evidence>
<dbReference type="PANTHER" id="PTHR31965">
    <property type="entry name" value="TRANSMEMBRANE PROTEIN 42"/>
    <property type="match status" value="1"/>
</dbReference>
<feature type="transmembrane region" description="Helical" evidence="2">
    <location>
        <begin position="41"/>
        <end position="61"/>
    </location>
</feature>
<dbReference type="AlphaFoldDB" id="A0A1V8SE49"/>
<keyword evidence="2" id="KW-1133">Transmembrane helix</keyword>